<dbReference type="PRINTS" id="PR00447">
    <property type="entry name" value="NATRESASSCMP"/>
</dbReference>
<dbReference type="PANTHER" id="PTHR11706:SF33">
    <property type="entry name" value="NATURAL RESISTANCE-ASSOCIATED MACROPHAGE PROTEIN 2"/>
    <property type="match status" value="1"/>
</dbReference>
<dbReference type="Pfam" id="PF01566">
    <property type="entry name" value="Nramp"/>
    <property type="match status" value="1"/>
</dbReference>
<dbReference type="AlphaFoldDB" id="A0A6J6FIP6"/>
<evidence type="ECO:0000256" key="5">
    <source>
        <dbReference type="ARBA" id="ARBA00023136"/>
    </source>
</evidence>
<evidence type="ECO:0000256" key="2">
    <source>
        <dbReference type="ARBA" id="ARBA00022448"/>
    </source>
</evidence>
<name>A0A6J6FIP6_9ZZZZ</name>
<evidence type="ECO:0000256" key="6">
    <source>
        <dbReference type="SAM" id="Phobius"/>
    </source>
</evidence>
<feature type="transmembrane region" description="Helical" evidence="6">
    <location>
        <begin position="267"/>
        <end position="297"/>
    </location>
</feature>
<sequence>MSNRAAIVSLLGPAFVAGVAYLDPGNVAANITAGAQLGFLLVWVVVAGNLIAWLVQYLSASLGIVTGKSLPEVLGSRITSRGGRLGYWAQGELIAMATDVAEVIGGAIALNLLWGIPLWMGGLIVGVLGVAFLGVQGRWGAKPFERLIVVFLIVIAVGFGSILWGQPVDPTSFASGLVPRLEGSESLVLAAAILGATVMPHAIYAHSGFSRDRISQSATVPIPRLRVATRIDVTLALLLAGAVNLALLVIGAVVLNGQSGTDTLDGAFVAIGAVSGSLMATFFAVALLASSLASTAVGAYAGAEIMHGLIHRTVPPIVRRSITVIPAIIILIIGVEPTTALIYSQVILSWGIPFALIPLIVVTGDKNVMGEFRSNGVVRGLAGIATAVVIVINSGLIALTLGV</sequence>
<feature type="transmembrane region" description="Helical" evidence="6">
    <location>
        <begin position="186"/>
        <end position="205"/>
    </location>
</feature>
<dbReference type="GO" id="GO:0015086">
    <property type="term" value="F:cadmium ion transmembrane transporter activity"/>
    <property type="evidence" value="ECO:0007669"/>
    <property type="project" value="TreeGrafter"/>
</dbReference>
<keyword evidence="3 6" id="KW-0812">Transmembrane</keyword>
<protein>
    <submittedName>
        <fullName evidence="7">Unannotated protein</fullName>
    </submittedName>
</protein>
<organism evidence="7">
    <name type="scientific">freshwater metagenome</name>
    <dbReference type="NCBI Taxonomy" id="449393"/>
    <lineage>
        <taxon>unclassified sequences</taxon>
        <taxon>metagenomes</taxon>
        <taxon>ecological metagenomes</taxon>
    </lineage>
</organism>
<keyword evidence="2" id="KW-0813">Transport</keyword>
<keyword evidence="4 6" id="KW-1133">Transmembrane helix</keyword>
<keyword evidence="5 6" id="KW-0472">Membrane</keyword>
<feature type="transmembrane region" description="Helical" evidence="6">
    <location>
        <begin position="39"/>
        <end position="65"/>
    </location>
</feature>
<feature type="transmembrane region" description="Helical" evidence="6">
    <location>
        <begin position="233"/>
        <end position="255"/>
    </location>
</feature>
<feature type="transmembrane region" description="Helical" evidence="6">
    <location>
        <begin position="317"/>
        <end position="335"/>
    </location>
</feature>
<feature type="transmembrane region" description="Helical" evidence="6">
    <location>
        <begin position="116"/>
        <end position="135"/>
    </location>
</feature>
<dbReference type="NCBIfam" id="NF037982">
    <property type="entry name" value="Nramp_1"/>
    <property type="match status" value="1"/>
</dbReference>
<evidence type="ECO:0000256" key="3">
    <source>
        <dbReference type="ARBA" id="ARBA00022692"/>
    </source>
</evidence>
<dbReference type="InterPro" id="IPR001046">
    <property type="entry name" value="NRAMP_fam"/>
</dbReference>
<proteinExistence type="predicted"/>
<gene>
    <name evidence="7" type="ORF">UFOPK1767_00744</name>
</gene>
<reference evidence="7" key="1">
    <citation type="submission" date="2020-05" db="EMBL/GenBank/DDBJ databases">
        <authorList>
            <person name="Chiriac C."/>
            <person name="Salcher M."/>
            <person name="Ghai R."/>
            <person name="Kavagutti S V."/>
        </authorList>
    </citation>
    <scope>NUCLEOTIDE SEQUENCE</scope>
</reference>
<accession>A0A6J6FIP6</accession>
<feature type="transmembrane region" description="Helical" evidence="6">
    <location>
        <begin position="341"/>
        <end position="364"/>
    </location>
</feature>
<dbReference type="EMBL" id="CAEZTZ010000096">
    <property type="protein sequence ID" value="CAB4587579.1"/>
    <property type="molecule type" value="Genomic_DNA"/>
</dbReference>
<evidence type="ECO:0000313" key="7">
    <source>
        <dbReference type="EMBL" id="CAB4587579.1"/>
    </source>
</evidence>
<dbReference type="PANTHER" id="PTHR11706">
    <property type="entry name" value="SOLUTE CARRIER PROTEIN FAMILY 11 MEMBER"/>
    <property type="match status" value="1"/>
</dbReference>
<evidence type="ECO:0000256" key="4">
    <source>
        <dbReference type="ARBA" id="ARBA00022989"/>
    </source>
</evidence>
<dbReference type="GO" id="GO:0034755">
    <property type="term" value="P:iron ion transmembrane transport"/>
    <property type="evidence" value="ECO:0007669"/>
    <property type="project" value="TreeGrafter"/>
</dbReference>
<dbReference type="GO" id="GO:0005886">
    <property type="term" value="C:plasma membrane"/>
    <property type="evidence" value="ECO:0007669"/>
    <property type="project" value="TreeGrafter"/>
</dbReference>
<feature type="transmembrane region" description="Helical" evidence="6">
    <location>
        <begin position="376"/>
        <end position="401"/>
    </location>
</feature>
<dbReference type="GO" id="GO:0005384">
    <property type="term" value="F:manganese ion transmembrane transporter activity"/>
    <property type="evidence" value="ECO:0007669"/>
    <property type="project" value="TreeGrafter"/>
</dbReference>
<feature type="transmembrane region" description="Helical" evidence="6">
    <location>
        <begin position="147"/>
        <end position="166"/>
    </location>
</feature>
<evidence type="ECO:0000256" key="1">
    <source>
        <dbReference type="ARBA" id="ARBA00004141"/>
    </source>
</evidence>
<comment type="subcellular location">
    <subcellularLocation>
        <location evidence="1">Membrane</location>
        <topology evidence="1">Multi-pass membrane protein</topology>
    </subcellularLocation>
</comment>